<dbReference type="PANTHER" id="PTHR21237">
    <property type="entry name" value="GRPE PROTEIN"/>
    <property type="match status" value="1"/>
</dbReference>
<comment type="caution">
    <text evidence="8">The sequence shown here is derived from an EMBL/GenBank/DDBJ whole genome shotgun (WGS) entry which is preliminary data.</text>
</comment>
<feature type="region of interest" description="Disordered" evidence="7">
    <location>
        <begin position="1"/>
        <end position="34"/>
    </location>
</feature>
<feature type="compositionally biased region" description="Acidic residues" evidence="7">
    <location>
        <begin position="61"/>
        <end position="72"/>
    </location>
</feature>
<dbReference type="SUPFAM" id="SSF51064">
    <property type="entry name" value="Head domain of nucleotide exchange factor GrpE"/>
    <property type="match status" value="1"/>
</dbReference>
<keyword evidence="9" id="KW-1185">Reference proteome</keyword>
<dbReference type="InterPro" id="IPR013805">
    <property type="entry name" value="GrpE_CC"/>
</dbReference>
<comment type="function">
    <text evidence="3 4">Participates actively in the response to hyperosmotic and heat shock by preventing the aggregation of stress-denatured proteins, in association with DnaK and GrpE. It is the nucleotide exchange factor for DnaK and may function as a thermosensor. Unfolded proteins bind initially to DnaJ; upon interaction with the DnaJ-bound protein, DnaK hydrolyzes its bound ATP, resulting in the formation of a stable complex. GrpE releases ADP from DnaK; ATP binding to DnaK triggers the release of the substrate protein, thus completing the reaction cycle. Several rounds of ATP-dependent interactions between DnaJ, DnaK and GrpE are required for fully efficient folding.</text>
</comment>
<dbReference type="InterPro" id="IPR009012">
    <property type="entry name" value="GrpE_head"/>
</dbReference>
<dbReference type="EMBL" id="JADKMY010000003">
    <property type="protein sequence ID" value="MBF4554283.1"/>
    <property type="molecule type" value="Genomic_DNA"/>
</dbReference>
<evidence type="ECO:0000256" key="1">
    <source>
        <dbReference type="ARBA" id="ARBA00009054"/>
    </source>
</evidence>
<comment type="subcellular location">
    <subcellularLocation>
        <location evidence="3">Cytoplasm</location>
    </subcellularLocation>
</comment>
<sequence length="226" mass="24051">MADTNWTDNPGDPGATDEETLDAREANDVNPVAPEVDAVDQELQDILAGEEADPVAAAEAVADEQEVAEEVAADAAGAGPEAAAAELDEVAQLQQQLDETTDDLKRLSAEYANYRRRVERDRAGVIAGAKAEVAEKLLPLMDDMQLAESHGDLTGPLKAANDKLQSVLAAIKVESFGAEGDEFNPELHEAVQDTSSGETKVLGTVLRKGYRLGDRILRTAMVIITD</sequence>
<reference evidence="8 9" key="1">
    <citation type="submission" date="2020-10" db="EMBL/GenBank/DDBJ databases">
        <title>Novel species in genus Corynebacterium.</title>
        <authorList>
            <person name="Zhang G."/>
        </authorList>
    </citation>
    <scope>NUCLEOTIDE SEQUENCE [LARGE SCALE GENOMIC DNA]</scope>
    <source>
        <strain evidence="8 9">DSM 45110</strain>
    </source>
</reference>
<dbReference type="Proteomes" id="UP000635902">
    <property type="component" value="Unassembled WGS sequence"/>
</dbReference>
<evidence type="ECO:0000256" key="5">
    <source>
        <dbReference type="RuleBase" id="RU004478"/>
    </source>
</evidence>
<dbReference type="PRINTS" id="PR00773">
    <property type="entry name" value="GRPEPROTEIN"/>
</dbReference>
<keyword evidence="3" id="KW-0963">Cytoplasm</keyword>
<feature type="region of interest" description="Disordered" evidence="7">
    <location>
        <begin position="52"/>
        <end position="83"/>
    </location>
</feature>
<keyword evidence="6" id="KW-0175">Coiled coil</keyword>
<dbReference type="PANTHER" id="PTHR21237:SF23">
    <property type="entry name" value="GRPE PROTEIN HOMOLOG, MITOCHONDRIAL"/>
    <property type="match status" value="1"/>
</dbReference>
<organism evidence="8 9">
    <name type="scientific">Corynebacterium suicordis DSM 45110</name>
    <dbReference type="NCBI Taxonomy" id="1121369"/>
    <lineage>
        <taxon>Bacteria</taxon>
        <taxon>Bacillati</taxon>
        <taxon>Actinomycetota</taxon>
        <taxon>Actinomycetes</taxon>
        <taxon>Mycobacteriales</taxon>
        <taxon>Corynebacteriaceae</taxon>
        <taxon>Corynebacterium</taxon>
    </lineage>
</organism>
<name>A0ABR9ZLG3_9CORY</name>
<dbReference type="InterPro" id="IPR000740">
    <property type="entry name" value="GrpE"/>
</dbReference>
<proteinExistence type="inferred from homology"/>
<dbReference type="Gene3D" id="2.30.22.10">
    <property type="entry name" value="Head domain of nucleotide exchange factor GrpE"/>
    <property type="match status" value="1"/>
</dbReference>
<comment type="subunit">
    <text evidence="3">Homodimer.</text>
</comment>
<comment type="similarity">
    <text evidence="1 3 5">Belongs to the GrpE family.</text>
</comment>
<dbReference type="HAMAP" id="MF_01151">
    <property type="entry name" value="GrpE"/>
    <property type="match status" value="1"/>
</dbReference>
<dbReference type="RefSeq" id="WP_194557167.1">
    <property type="nucleotide sequence ID" value="NZ_JADKMY010000003.1"/>
</dbReference>
<evidence type="ECO:0000313" key="8">
    <source>
        <dbReference type="EMBL" id="MBF4554283.1"/>
    </source>
</evidence>
<protein>
    <recommendedName>
        <fullName evidence="3 4">Protein GrpE</fullName>
    </recommendedName>
    <alternativeName>
        <fullName evidence="3">HSP-70 cofactor</fullName>
    </alternativeName>
</protein>
<feature type="coiled-coil region" evidence="6">
    <location>
        <begin position="83"/>
        <end position="117"/>
    </location>
</feature>
<dbReference type="Gene3D" id="3.90.20.20">
    <property type="match status" value="1"/>
</dbReference>
<evidence type="ECO:0000256" key="6">
    <source>
        <dbReference type="SAM" id="Coils"/>
    </source>
</evidence>
<evidence type="ECO:0000256" key="3">
    <source>
        <dbReference type="HAMAP-Rule" id="MF_01151"/>
    </source>
</evidence>
<feature type="compositionally biased region" description="Low complexity" evidence="7">
    <location>
        <begin position="73"/>
        <end position="83"/>
    </location>
</feature>
<evidence type="ECO:0000256" key="4">
    <source>
        <dbReference type="RuleBase" id="RU000639"/>
    </source>
</evidence>
<dbReference type="PROSITE" id="PS01071">
    <property type="entry name" value="GRPE"/>
    <property type="match status" value="1"/>
</dbReference>
<dbReference type="Pfam" id="PF01025">
    <property type="entry name" value="GrpE"/>
    <property type="match status" value="1"/>
</dbReference>
<evidence type="ECO:0000256" key="7">
    <source>
        <dbReference type="SAM" id="MobiDB-lite"/>
    </source>
</evidence>
<evidence type="ECO:0000256" key="2">
    <source>
        <dbReference type="ARBA" id="ARBA00023186"/>
    </source>
</evidence>
<evidence type="ECO:0000313" key="9">
    <source>
        <dbReference type="Proteomes" id="UP000635902"/>
    </source>
</evidence>
<dbReference type="SUPFAM" id="SSF58014">
    <property type="entry name" value="Coiled-coil domain of nucleotide exchange factor GrpE"/>
    <property type="match status" value="1"/>
</dbReference>
<dbReference type="CDD" id="cd00446">
    <property type="entry name" value="GrpE"/>
    <property type="match status" value="1"/>
</dbReference>
<keyword evidence="3 4" id="KW-0346">Stress response</keyword>
<keyword evidence="2 3" id="KW-0143">Chaperone</keyword>
<accession>A0ABR9ZLG3</accession>
<gene>
    <name evidence="3 8" type="primary">grpE</name>
    <name evidence="8" type="ORF">IRY30_09400</name>
</gene>
<dbReference type="NCBIfam" id="NF010761">
    <property type="entry name" value="PRK14164.1"/>
    <property type="match status" value="1"/>
</dbReference>